<feature type="non-terminal residue" evidence="3">
    <location>
        <position position="1"/>
    </location>
</feature>
<dbReference type="Gene3D" id="2.30.30.750">
    <property type="match status" value="1"/>
</dbReference>
<dbReference type="Pfam" id="PF18129">
    <property type="entry name" value="SH3_12"/>
    <property type="match status" value="1"/>
</dbReference>
<evidence type="ECO:0000313" key="4">
    <source>
        <dbReference type="Proteomes" id="UP001331761"/>
    </source>
</evidence>
<evidence type="ECO:0000313" key="3">
    <source>
        <dbReference type="EMBL" id="KAK5968617.1"/>
    </source>
</evidence>
<sequence>FYNACIPGHIENAIKEVPKKRWGFRRCAINPSVLYRAELYGGKGCADPDADFVLLDRVVYTLQGTSIPFGSQGTVVGLSSGKVDVLFDHEFNSGYKIRGTRNSGACVPKTSLINITYGKSRKGKSTEQAEILKRCREGRYSRAKEGKRSTAGKENIVSVKQKVGLLGAHSSVTEQGLPIAKQLQKIILSKANNTTPLTSRAEANPVALQSPLVQPKAISKELVENELTSILGIRSSKNMSASAEVEKETPAVLKLFATPPEKACNDIKLVPQQSSSHPSAFTKLFPANHQNQNENCSNAFSALKVQQTPTGNAPFPVDFGNLLLRRGNVPYRGMQRRKAPAIQRNFVPTPVVPCPIPVNGHFFGPHAQQTPNDPKLTDLKPSSVTLPNKKPRRPVL</sequence>
<feature type="domain" description="5'-3' exoribonuclease 1 SH3-like" evidence="2">
    <location>
        <begin position="51"/>
        <end position="114"/>
    </location>
</feature>
<keyword evidence="4" id="KW-1185">Reference proteome</keyword>
<organism evidence="3 4">
    <name type="scientific">Trichostrongylus colubriformis</name>
    <name type="common">Black scour worm</name>
    <dbReference type="NCBI Taxonomy" id="6319"/>
    <lineage>
        <taxon>Eukaryota</taxon>
        <taxon>Metazoa</taxon>
        <taxon>Ecdysozoa</taxon>
        <taxon>Nematoda</taxon>
        <taxon>Chromadorea</taxon>
        <taxon>Rhabditida</taxon>
        <taxon>Rhabditina</taxon>
        <taxon>Rhabditomorpha</taxon>
        <taxon>Strongyloidea</taxon>
        <taxon>Trichostrongylidae</taxon>
        <taxon>Trichostrongylus</taxon>
    </lineage>
</organism>
<proteinExistence type="predicted"/>
<dbReference type="AlphaFoldDB" id="A0AAN8EYK4"/>
<dbReference type="InterPro" id="IPR041385">
    <property type="entry name" value="SH3_12"/>
</dbReference>
<name>A0AAN8EYK4_TRICO</name>
<comment type="caution">
    <text evidence="3">The sequence shown here is derived from an EMBL/GenBank/DDBJ whole genome shotgun (WGS) entry which is preliminary data.</text>
</comment>
<evidence type="ECO:0000259" key="2">
    <source>
        <dbReference type="Pfam" id="PF18129"/>
    </source>
</evidence>
<reference evidence="3 4" key="1">
    <citation type="submission" date="2019-10" db="EMBL/GenBank/DDBJ databases">
        <title>Assembly and Annotation for the nematode Trichostrongylus colubriformis.</title>
        <authorList>
            <person name="Martin J."/>
        </authorList>
    </citation>
    <scope>NUCLEOTIDE SEQUENCE [LARGE SCALE GENOMIC DNA]</scope>
    <source>
        <strain evidence="3">G859</strain>
        <tissue evidence="3">Whole worm</tissue>
    </source>
</reference>
<dbReference type="Proteomes" id="UP001331761">
    <property type="component" value="Unassembled WGS sequence"/>
</dbReference>
<evidence type="ECO:0000256" key="1">
    <source>
        <dbReference type="SAM" id="MobiDB-lite"/>
    </source>
</evidence>
<dbReference type="InterPro" id="IPR047008">
    <property type="entry name" value="XRN1_SH3_sf"/>
</dbReference>
<gene>
    <name evidence="3" type="ORF">GCK32_009059</name>
</gene>
<dbReference type="EMBL" id="WIXE01021182">
    <property type="protein sequence ID" value="KAK5968617.1"/>
    <property type="molecule type" value="Genomic_DNA"/>
</dbReference>
<feature type="region of interest" description="Disordered" evidence="1">
    <location>
        <begin position="364"/>
        <end position="396"/>
    </location>
</feature>
<accession>A0AAN8EYK4</accession>
<protein>
    <recommendedName>
        <fullName evidence="2">5'-3' exoribonuclease 1 SH3-like domain-containing protein</fullName>
    </recommendedName>
</protein>